<dbReference type="CDD" id="cd00198">
    <property type="entry name" value="vWFA"/>
    <property type="match status" value="1"/>
</dbReference>
<feature type="compositionally biased region" description="Acidic residues" evidence="1">
    <location>
        <begin position="458"/>
        <end position="470"/>
    </location>
</feature>
<feature type="compositionally biased region" description="Acidic residues" evidence="1">
    <location>
        <begin position="1879"/>
        <end position="1888"/>
    </location>
</feature>
<feature type="region of interest" description="Disordered" evidence="1">
    <location>
        <begin position="1860"/>
        <end position="1896"/>
    </location>
</feature>
<feature type="compositionally biased region" description="Acidic residues" evidence="1">
    <location>
        <begin position="243"/>
        <end position="264"/>
    </location>
</feature>
<dbReference type="SMART" id="SM00327">
    <property type="entry name" value="VWA"/>
    <property type="match status" value="1"/>
</dbReference>
<dbReference type="InterPro" id="IPR027417">
    <property type="entry name" value="P-loop_NTPase"/>
</dbReference>
<dbReference type="InterPro" id="IPR036465">
    <property type="entry name" value="vWFA_dom_sf"/>
</dbReference>
<dbReference type="Pfam" id="PF13519">
    <property type="entry name" value="VWA_2"/>
    <property type="match status" value="1"/>
</dbReference>
<dbReference type="SUPFAM" id="SSF53300">
    <property type="entry name" value="vWA-like"/>
    <property type="match status" value="1"/>
</dbReference>
<feature type="region of interest" description="Disordered" evidence="1">
    <location>
        <begin position="1"/>
        <end position="44"/>
    </location>
</feature>
<feature type="domain" description="VWFA" evidence="2">
    <location>
        <begin position="2036"/>
        <end position="2236"/>
    </location>
</feature>
<sequence>MTEPEVIMSDTENDTENDNDTVTHDPVDVEPYQPETPEPDSLSEVQSTLESTAELAQPRDDLSLAIKGMYPLLDLITEQGSSGLVDKIVIAQQSLQGFINALSPGAYSSITKVNFKVLDNFVLKPFGIYGSKEEIVRFLCEIKAVDDDTAQDLLVQGNGHGAGGSEPVLRSGLYIVRSFLSTSDEQAYVVYWPEDTTWDDSAASPVQRNRVTFMRYLSKLCDQLVCLLSREHTRAIAWGEGDGGADTEGDDDDSDDVSTDSEKDDSDRFYHFEVAKTKDQEENVVVREGFMMTSPLIVNQAPPPGADVDSRAFSPALLHGEKVQGFMTTTFMPERTIIEPFSHDHQTPDQIRLRMRDVVLCLPKKFGGASLRSLATAFGLRKRFPEEYGAWEKSKEEIERQFRRIGAQRRAEMYAKVDEDPDDTRSKARRHVINELLKTFPSLQREKLLPELSSADPPDPDASPDDSDNEENWLRDQFAIYPKLEESLWNNIYGADLGKCLKASEFQFKKRRMMFLRLLTLGPGPQNAKDSQSAKGSQDTEDSQNVKDAQDVKASEGAADSENAKSRSADLTRSVADTVLGLQDEESTLAYLETFKKKDKGLDKGVISRILGFFRSSEEELWQRARKRARLIPDSQFLSDIKAIPVGHYLHGALVDIEETAYDLLTKQVETSAAAINRQFLSTQKREREAQVQLEVNIEEAAQVEIVWSKFVRQVEDISTERSTSRTTVYIDHFEVRKGSYYSRDTYFISGRHESQQEAEIEHRIHLLQLRADERHKVQLDPSYVPTPTLEERLSHSFRVSSSTVVKYAHLLEGGRILLGLVDPQGNIAIYVESLGRVDAAIQRRSVAKLLHRDKIGETCLFALDESKHTLAVYSSTRMQLHIFAFEDERGSLRGTGSAIDLRQFYNNGESILHACFVHGHEEILFVDSSAQARIFSLTMQQPKPASLQLPQVPRAIYSSPDGSCVLVVQETDGVSTVTAYHWTTFASTDGIPITLPDFPVDLDGAFLTSIVNRNNIHLIGLDVTAQTCRSVVLDITCKATEFTFQEERSKASTSRGRETAHNCLVDCHTDVWTRFPVVAAVKRRTITSSSERQPGTLTFVTDDDQCPIPFYFSTMVRNFTKTSRKPTGDVLKGIAVSSRTFTSFADAFLSTSEWPVSRFRAGEWLADLLCLIPIHIALTLDNRFVPLKDGVLSPQLEASLLGAEVNRIVDSLSIGWYESIFQSYWASKPVKVVSSMGEQSVGKSFSLNHLLDTSFAGSAMRTTEGVWLSVSPTDDALIVALDFEGVHSLERSAQEDTLLVLFNTAISNLVLFRNNFALSRDITGLFQSFQSSSSILDPASNPSLFQSTLLVIIKDVIDSDEAEVTKEFRLKFQKIVEDEQDSNFITRLHAGKLKIIPWPVIESKEFYKLFSKVKKTLDQQLTSHHTAGEFLLRLKTLMAKLKANDWGAMSQTMAMHRANSLRAILSNALETGFSEVDPEPIPLKNFDTDTMIEAEDTEAQFILAGPDTPVADHEYRLAALRESWDGTDQRQHVDDSTWHSNLAQYLTHLVGLRVAHVESWLESNIQRFEGGHASIEELRRTFGNAVIDLRASVELCRSQCGSCDLVCVRSSRLHGDGHDCLTNHECIHDCTFCERDSAPTQPCGQTAGHPGDHICQVGTHLCAEPCEHSGKRGCTEKCVKLPEHGGNHLCSAPVHRCGQPCRLASLRLPNGKVFTCPGTCRVPLGEEHEDHECEDRECPASCQLCNRMCTGGHLHGLDPGENHLCGNQHPCGSLCSAGICEIQTKPQAIEATFTGRHGSFQYTEYTQAVKRLPCAKVIEPGEVGHPGPHIHSNDERPFHYCNTRCENCSYLCTLPSGHPQQEHETSHGSMSQTRWALDESDSDDPSVELEGRKFSSNDEGGPMLCNMVCKSMGRHVHVDFCRGFDSHNSETQHIDKRISPDPDEAKDWITHALHWRRMGFKDPYSREDQANFAKCDALCPGDEHTTEKGGANAQPSGCKLPLFHAPLNTAPPGHGYVSNDGHHFACKNPGRLQASFHVIFAIDLSKSMARSDRRPLPNAAGTPLISRMANNRLGAVISSLYSFWTARQAAVGQHAQLGGHRRDAYSIIFFSRTPMICVENDFTSTPDELLTACLRYKPYENENYTLAVEKAQAIMTSNWSTERAPVLIFLSDGESHIGDQPVSNICRAAVSRGMPLSFHAVSFGPENRSAVLRRMVQIAREIENSAPRHALTNVITSSFTRALDTVELTATFQGFANSLTKTRGSLLSSA</sequence>
<dbReference type="Gene3D" id="3.40.50.410">
    <property type="entry name" value="von Willebrand factor, type A domain"/>
    <property type="match status" value="1"/>
</dbReference>
<proteinExistence type="predicted"/>
<evidence type="ECO:0000313" key="4">
    <source>
        <dbReference type="Proteomes" id="UP001201163"/>
    </source>
</evidence>
<dbReference type="Gene3D" id="3.40.50.300">
    <property type="entry name" value="P-loop containing nucleotide triphosphate hydrolases"/>
    <property type="match status" value="1"/>
</dbReference>
<feature type="compositionally biased region" description="Basic and acidic residues" evidence="1">
    <location>
        <begin position="544"/>
        <end position="554"/>
    </location>
</feature>
<reference evidence="3" key="1">
    <citation type="submission" date="2022-01" db="EMBL/GenBank/DDBJ databases">
        <title>Comparative genomics reveals a dynamic genome evolution in the ectomycorrhizal milk-cap (Lactarius) mushrooms.</title>
        <authorList>
            <consortium name="DOE Joint Genome Institute"/>
            <person name="Lebreton A."/>
            <person name="Tang N."/>
            <person name="Kuo A."/>
            <person name="LaButti K."/>
            <person name="Drula E."/>
            <person name="Barry K."/>
            <person name="Clum A."/>
            <person name="Lipzen A."/>
            <person name="Mousain D."/>
            <person name="Ng V."/>
            <person name="Wang R."/>
            <person name="Wang X."/>
            <person name="Dai Y."/>
            <person name="Henrissat B."/>
            <person name="Grigoriev I.V."/>
            <person name="Guerin-Laguette A."/>
            <person name="Yu F."/>
            <person name="Martin F.M."/>
        </authorList>
    </citation>
    <scope>NUCLEOTIDE SEQUENCE</scope>
    <source>
        <strain evidence="3">QP</strain>
    </source>
</reference>
<dbReference type="EMBL" id="JAKELL010000139">
    <property type="protein sequence ID" value="KAH8980305.1"/>
    <property type="molecule type" value="Genomic_DNA"/>
</dbReference>
<gene>
    <name evidence="3" type="ORF">EDB92DRAFT_273944</name>
</gene>
<protein>
    <recommendedName>
        <fullName evidence="2">VWFA domain-containing protein</fullName>
    </recommendedName>
</protein>
<evidence type="ECO:0000256" key="1">
    <source>
        <dbReference type="SAM" id="MobiDB-lite"/>
    </source>
</evidence>
<feature type="compositionally biased region" description="Polar residues" evidence="1">
    <location>
        <begin position="528"/>
        <end position="537"/>
    </location>
</feature>
<accession>A0AAD4L905</accession>
<evidence type="ECO:0000313" key="3">
    <source>
        <dbReference type="EMBL" id="KAH8980305.1"/>
    </source>
</evidence>
<feature type="region of interest" description="Disordered" evidence="1">
    <location>
        <begin position="238"/>
        <end position="264"/>
    </location>
</feature>
<dbReference type="InterPro" id="IPR002035">
    <property type="entry name" value="VWF_A"/>
</dbReference>
<evidence type="ECO:0000259" key="2">
    <source>
        <dbReference type="SMART" id="SM00327"/>
    </source>
</evidence>
<organism evidence="3 4">
    <name type="scientific">Lactarius akahatsu</name>
    <dbReference type="NCBI Taxonomy" id="416441"/>
    <lineage>
        <taxon>Eukaryota</taxon>
        <taxon>Fungi</taxon>
        <taxon>Dikarya</taxon>
        <taxon>Basidiomycota</taxon>
        <taxon>Agaricomycotina</taxon>
        <taxon>Agaricomycetes</taxon>
        <taxon>Russulales</taxon>
        <taxon>Russulaceae</taxon>
        <taxon>Lactarius</taxon>
    </lineage>
</organism>
<dbReference type="Proteomes" id="UP001201163">
    <property type="component" value="Unassembled WGS sequence"/>
</dbReference>
<comment type="caution">
    <text evidence="3">The sequence shown here is derived from an EMBL/GenBank/DDBJ whole genome shotgun (WGS) entry which is preliminary data.</text>
</comment>
<feature type="region of interest" description="Disordered" evidence="1">
    <location>
        <begin position="450"/>
        <end position="470"/>
    </location>
</feature>
<dbReference type="SUPFAM" id="SSF52540">
    <property type="entry name" value="P-loop containing nucleoside triphosphate hydrolases"/>
    <property type="match status" value="1"/>
</dbReference>
<dbReference type="PANTHER" id="PTHR22796:SF1">
    <property type="entry name" value="VWFA DOMAIN-CONTAINING PROTEIN"/>
    <property type="match status" value="1"/>
</dbReference>
<feature type="region of interest" description="Disordered" evidence="1">
    <location>
        <begin position="522"/>
        <end position="570"/>
    </location>
</feature>
<keyword evidence="4" id="KW-1185">Reference proteome</keyword>
<name>A0AAD4L905_9AGAM</name>
<dbReference type="PANTHER" id="PTHR22796">
    <property type="entry name" value="URG4-RELATED"/>
    <property type="match status" value="1"/>
</dbReference>